<comment type="similarity">
    <text evidence="1">Belongs to the cycloisomerase 2 family.</text>
</comment>
<protein>
    <submittedName>
        <fullName evidence="2">Lactonase family protein</fullName>
    </submittedName>
</protein>
<dbReference type="Proteomes" id="UP001299608">
    <property type="component" value="Unassembled WGS sequence"/>
</dbReference>
<proteinExistence type="inferred from homology"/>
<dbReference type="InterPro" id="IPR015943">
    <property type="entry name" value="WD40/YVTN_repeat-like_dom_sf"/>
</dbReference>
<accession>A0AAW5BZD8</accession>
<dbReference type="GO" id="GO:0017057">
    <property type="term" value="F:6-phosphogluconolactonase activity"/>
    <property type="evidence" value="ECO:0007669"/>
    <property type="project" value="TreeGrafter"/>
</dbReference>
<dbReference type="InterPro" id="IPR011048">
    <property type="entry name" value="Haem_d1_sf"/>
</dbReference>
<dbReference type="EMBL" id="JAKNGE010000042">
    <property type="protein sequence ID" value="MCG4748713.1"/>
    <property type="molecule type" value="Genomic_DNA"/>
</dbReference>
<gene>
    <name evidence="2" type="ORF">L0N08_25185</name>
</gene>
<dbReference type="Gene3D" id="2.130.10.10">
    <property type="entry name" value="YVTN repeat-like/Quinoprotein amine dehydrogenase"/>
    <property type="match status" value="1"/>
</dbReference>
<dbReference type="InterPro" id="IPR019405">
    <property type="entry name" value="Lactonase_7-beta_prop"/>
</dbReference>
<evidence type="ECO:0000313" key="2">
    <source>
        <dbReference type="EMBL" id="MCG4748713.1"/>
    </source>
</evidence>
<name>A0AAW5BZD8_9FIRM</name>
<dbReference type="Pfam" id="PF10282">
    <property type="entry name" value="Lactonase"/>
    <property type="match status" value="1"/>
</dbReference>
<dbReference type="PANTHER" id="PTHR30344">
    <property type="entry name" value="6-PHOSPHOGLUCONOLACTONASE-RELATED"/>
    <property type="match status" value="1"/>
</dbReference>
<dbReference type="RefSeq" id="WP_238053873.1">
    <property type="nucleotide sequence ID" value="NZ_BAABZL010000001.1"/>
</dbReference>
<comment type="caution">
    <text evidence="2">The sequence shown here is derived from an EMBL/GenBank/DDBJ whole genome shotgun (WGS) entry which is preliminary data.</text>
</comment>
<organism evidence="2 3">
    <name type="scientific">Enterocloster aldenensis</name>
    <dbReference type="NCBI Taxonomy" id="358742"/>
    <lineage>
        <taxon>Bacteria</taxon>
        <taxon>Bacillati</taxon>
        <taxon>Bacillota</taxon>
        <taxon>Clostridia</taxon>
        <taxon>Lachnospirales</taxon>
        <taxon>Lachnospiraceae</taxon>
        <taxon>Enterocloster</taxon>
    </lineage>
</organism>
<dbReference type="PANTHER" id="PTHR30344:SF1">
    <property type="entry name" value="6-PHOSPHOGLUCONOLACTONASE"/>
    <property type="match status" value="1"/>
</dbReference>
<dbReference type="InterPro" id="IPR050282">
    <property type="entry name" value="Cycloisomerase_2"/>
</dbReference>
<sequence>MNILTGYIGTYASPQSLGIYRFSMDLDNGNLSRPELYYDALDCKYLSLYGTLLAAPRKRDGQAGICLLDTAGASVSLAGEAFHETAPACYVIQDDSYIYTANYHEGCVLVYKKSPGGLTLAKRIDIAPKAGCHQILFHSHYMLVPCLLLDTVKIYDCSRDFAPAGELRFEEGTGPRHAVFDKDHHRLFLVSELSNQLFVYSLAEDTRSGPAFTLEQVHPLLPVGAAYKEPPASAAIRLSPDGRFLYVSTRFADIISVFHIDGCQLKLVQQTGSGGIHPRDFTLTPDGQYLLAVNRTEGGLVSFRINRETGCLTGPCSQVPAPEAVAVILELTAH</sequence>
<evidence type="ECO:0000256" key="1">
    <source>
        <dbReference type="ARBA" id="ARBA00005564"/>
    </source>
</evidence>
<reference evidence="2" key="1">
    <citation type="submission" date="2022-01" db="EMBL/GenBank/DDBJ databases">
        <title>Collection of gut derived symbiotic bacterial strains cultured from healthy donors.</title>
        <authorList>
            <person name="Lin H."/>
            <person name="Kohout C."/>
            <person name="Waligurski E."/>
            <person name="Pamer E.G."/>
        </authorList>
    </citation>
    <scope>NUCLEOTIDE SEQUENCE</scope>
    <source>
        <strain evidence="2">DFI.6.55</strain>
    </source>
</reference>
<dbReference type="SUPFAM" id="SSF51004">
    <property type="entry name" value="C-terminal (heme d1) domain of cytochrome cd1-nitrite reductase"/>
    <property type="match status" value="1"/>
</dbReference>
<dbReference type="AlphaFoldDB" id="A0AAW5BZD8"/>
<dbReference type="GeneID" id="97208811"/>
<evidence type="ECO:0000313" key="3">
    <source>
        <dbReference type="Proteomes" id="UP001299608"/>
    </source>
</evidence>